<dbReference type="Gene3D" id="1.25.40.20">
    <property type="entry name" value="Ankyrin repeat-containing domain"/>
    <property type="match status" value="2"/>
</dbReference>
<dbReference type="InterPro" id="IPR052050">
    <property type="entry name" value="SecEffector_AnkRepeat"/>
</dbReference>
<evidence type="ECO:0000313" key="2">
    <source>
        <dbReference type="Proteomes" id="UP001527925"/>
    </source>
</evidence>
<dbReference type="InterPro" id="IPR002110">
    <property type="entry name" value="Ankyrin_rpt"/>
</dbReference>
<accession>A0ABR4N3S8</accession>
<evidence type="ECO:0008006" key="3">
    <source>
        <dbReference type="Google" id="ProtNLM"/>
    </source>
</evidence>
<dbReference type="PANTHER" id="PTHR46586:SF3">
    <property type="entry name" value="ANKYRIN REPEAT-CONTAINING PROTEIN"/>
    <property type="match status" value="1"/>
</dbReference>
<dbReference type="PANTHER" id="PTHR46586">
    <property type="entry name" value="ANKYRIN REPEAT-CONTAINING PROTEIN"/>
    <property type="match status" value="1"/>
</dbReference>
<dbReference type="InterPro" id="IPR036770">
    <property type="entry name" value="Ankyrin_rpt-contain_sf"/>
</dbReference>
<dbReference type="EMBL" id="JADGIZ020000037">
    <property type="protein sequence ID" value="KAL2914149.1"/>
    <property type="molecule type" value="Genomic_DNA"/>
</dbReference>
<gene>
    <name evidence="1" type="ORF">HK105_206407</name>
</gene>
<protein>
    <recommendedName>
        <fullName evidence="3">Ankyrin repeat protein</fullName>
    </recommendedName>
</protein>
<dbReference type="SUPFAM" id="SSF140860">
    <property type="entry name" value="Pseudo ankyrin repeat-like"/>
    <property type="match status" value="1"/>
</dbReference>
<evidence type="ECO:0000313" key="1">
    <source>
        <dbReference type="EMBL" id="KAL2914149.1"/>
    </source>
</evidence>
<comment type="caution">
    <text evidence="1">The sequence shown here is derived from an EMBL/GenBank/DDBJ whole genome shotgun (WGS) entry which is preliminary data.</text>
</comment>
<sequence>MTSAPDKSTLAAELAAALGLALAPLVARLDALHANADRLQARIDALHARGDEHAAATLDRIARLEHQGDGLAAGLADLKAQAAAAAEAAAAAAAAAAMPAAPSPAPFMRAVVSPAPTPAFGLAPAAAHDIALVSPSIALSDASLLSPTAPMRRRRLNPSNMWDRMPTEIQHEVLGHASVLTQFINGRINGLTWKQFLAVWVEVFETDWQGDLAKLPVDLFKITPWFTPFWHLRSRSMYARVRALGHSFFVEGLEQAAICNGWTDLLDFGRPRELSMSAAECGSIAMLRHLVDERKAVTLEAQHAVHAACYGHLELLKWLAARMPSGSWTSAVMDWAACNGHLDCVKWLHANRTEGCSANAMNWAAKNGHLDTVTWLHNNRTEGCTTDAMDLAAEYGNPHIVEFLHKSRTEGCTTKAMLKAAENGNAAVVEFLHKNRTEGVVADAAMAAARKGRLEVIKRIHAFAPESVKAVIADEAAANGRSGLLDWLVDNTSARPTEDAISRAAKSGHLRLLPWFRDRQPALFRSHAMSRIGVRSGDAAMDWFKRSKLPSSTADVLRLAIKEGRMDAVRWLLWHLPDTKWHEGDAECARWMMRVM</sequence>
<keyword evidence="2" id="KW-1185">Reference proteome</keyword>
<organism evidence="1 2">
    <name type="scientific">Polyrhizophydium stewartii</name>
    <dbReference type="NCBI Taxonomy" id="2732419"/>
    <lineage>
        <taxon>Eukaryota</taxon>
        <taxon>Fungi</taxon>
        <taxon>Fungi incertae sedis</taxon>
        <taxon>Chytridiomycota</taxon>
        <taxon>Chytridiomycota incertae sedis</taxon>
        <taxon>Chytridiomycetes</taxon>
        <taxon>Rhizophydiales</taxon>
        <taxon>Rhizophydiales incertae sedis</taxon>
        <taxon>Polyrhizophydium</taxon>
    </lineage>
</organism>
<proteinExistence type="predicted"/>
<dbReference type="Pfam" id="PF12796">
    <property type="entry name" value="Ank_2"/>
    <property type="match status" value="1"/>
</dbReference>
<reference evidence="1 2" key="1">
    <citation type="submission" date="2023-09" db="EMBL/GenBank/DDBJ databases">
        <title>Pangenome analysis of Batrachochytrium dendrobatidis and related Chytrids.</title>
        <authorList>
            <person name="Yacoub M.N."/>
            <person name="Stajich J.E."/>
            <person name="James T.Y."/>
        </authorList>
    </citation>
    <scope>NUCLEOTIDE SEQUENCE [LARGE SCALE GENOMIC DNA]</scope>
    <source>
        <strain evidence="1 2">JEL0888</strain>
    </source>
</reference>
<dbReference type="SUPFAM" id="SSF48403">
    <property type="entry name" value="Ankyrin repeat"/>
    <property type="match status" value="1"/>
</dbReference>
<name>A0ABR4N3S8_9FUNG</name>
<dbReference type="Proteomes" id="UP001527925">
    <property type="component" value="Unassembled WGS sequence"/>
</dbReference>